<dbReference type="PANTHER" id="PTHR33989:SF4">
    <property type="entry name" value="PTS SYSTEM N,N'-DIACETYLCHITOBIOSE-SPECIFIC EIIC COMPONENT"/>
    <property type="match status" value="1"/>
</dbReference>
<name>A0A916VHC3_9LACO</name>
<reference evidence="3" key="1">
    <citation type="submission" date="2020-08" db="EMBL/GenBank/DDBJ databases">
        <title>Taxonomic study for Lactobacillus species isolated from hardwood bark.</title>
        <authorList>
            <person name="Tohno M."/>
            <person name="Tanizawa Y."/>
        </authorList>
    </citation>
    <scope>NUCLEOTIDE SEQUENCE</scope>
    <source>
        <strain evidence="3">B40</strain>
    </source>
</reference>
<sequence>MALMPVFLIGSIAQALYSGFINYDSWFYNITEAYNFVPYWLSDNLIYLLKAIRYAAFNLAGLFIAYMAAEYTARLFKKDAQLAGITSILTLLMISLNGRRPGQVLALPFSGFLLNVNMALVSFGLGYCIGLLFRWLGPDYQHRRFEHLADLDKRVWDSFKPMLVSLALGIILALGLYILKVNLSQAWFTSMLGTLFGTNNVLKGIGLAIAVTFLALVGVGYPLQALNGDNNSAEAVANMNYALVHGSSWNIPYKYLGSEIYTAYANALGYVTLALIIAVLLLAQNMRRRRLAELTLFPTMFDAPSGFFSGYPVLFNPIIIVAYIEVVVINMLLTAGLLWLRWIPPVAFAILDGTPDPLAPFVATNGNLNSLIYTIVLLIIDVLCFLPWVRFDMKIERRVRDNEEA</sequence>
<keyword evidence="4" id="KW-1185">Reference proteome</keyword>
<dbReference type="InterPro" id="IPR051088">
    <property type="entry name" value="PTS_Sugar-EIIC/EIIB"/>
</dbReference>
<evidence type="ECO:0000259" key="2">
    <source>
        <dbReference type="PROSITE" id="PS51105"/>
    </source>
</evidence>
<accession>A0A916VHC3</accession>
<gene>
    <name evidence="3" type="primary">celB_2</name>
    <name evidence="3" type="ORF">LCB40_03570</name>
</gene>
<feature type="transmembrane region" description="Helical" evidence="1">
    <location>
        <begin position="371"/>
        <end position="391"/>
    </location>
</feature>
<keyword evidence="1" id="KW-0472">Membrane</keyword>
<dbReference type="EMBL" id="BMAY01000002">
    <property type="protein sequence ID" value="GFZ26477.1"/>
    <property type="molecule type" value="Genomic_DNA"/>
</dbReference>
<feature type="domain" description="PTS EIIC type-3" evidence="2">
    <location>
        <begin position="1"/>
        <end position="388"/>
    </location>
</feature>
<keyword evidence="1" id="KW-1133">Transmembrane helix</keyword>
<protein>
    <submittedName>
        <fullName evidence="3">Cellobiose-specific PTS system IIC component</fullName>
    </submittedName>
</protein>
<dbReference type="InterPro" id="IPR004501">
    <property type="entry name" value="PTS_EIIC_3"/>
</dbReference>
<proteinExistence type="predicted"/>
<dbReference type="PROSITE" id="PS51105">
    <property type="entry name" value="PTS_EIIC_TYPE_3"/>
    <property type="match status" value="1"/>
</dbReference>
<feature type="transmembrane region" description="Helical" evidence="1">
    <location>
        <begin position="158"/>
        <end position="181"/>
    </location>
</feature>
<evidence type="ECO:0000313" key="4">
    <source>
        <dbReference type="Proteomes" id="UP000677218"/>
    </source>
</evidence>
<keyword evidence="1" id="KW-0812">Transmembrane</keyword>
<feature type="transmembrane region" description="Helical" evidence="1">
    <location>
        <begin position="118"/>
        <end position="137"/>
    </location>
</feature>
<evidence type="ECO:0000313" key="3">
    <source>
        <dbReference type="EMBL" id="GFZ26477.1"/>
    </source>
</evidence>
<comment type="caution">
    <text evidence="3">The sequence shown here is derived from an EMBL/GenBank/DDBJ whole genome shotgun (WGS) entry which is preliminary data.</text>
</comment>
<feature type="transmembrane region" description="Helical" evidence="1">
    <location>
        <begin position="263"/>
        <end position="283"/>
    </location>
</feature>
<dbReference type="GO" id="GO:0008982">
    <property type="term" value="F:protein-N(PI)-phosphohistidine-sugar phosphotransferase activity"/>
    <property type="evidence" value="ECO:0007669"/>
    <property type="project" value="InterPro"/>
</dbReference>
<feature type="transmembrane region" description="Helical" evidence="1">
    <location>
        <begin position="201"/>
        <end position="223"/>
    </location>
</feature>
<dbReference type="GO" id="GO:0016020">
    <property type="term" value="C:membrane"/>
    <property type="evidence" value="ECO:0007669"/>
    <property type="project" value="InterPro"/>
</dbReference>
<dbReference type="PANTHER" id="PTHR33989">
    <property type="match status" value="1"/>
</dbReference>
<dbReference type="AlphaFoldDB" id="A0A916VHC3"/>
<organism evidence="3 4">
    <name type="scientific">Lactobacillus corticis</name>
    <dbReference type="NCBI Taxonomy" id="2201249"/>
    <lineage>
        <taxon>Bacteria</taxon>
        <taxon>Bacillati</taxon>
        <taxon>Bacillota</taxon>
        <taxon>Bacilli</taxon>
        <taxon>Lactobacillales</taxon>
        <taxon>Lactobacillaceae</taxon>
        <taxon>Lactobacillus</taxon>
    </lineage>
</organism>
<dbReference type="GO" id="GO:0009401">
    <property type="term" value="P:phosphoenolpyruvate-dependent sugar phosphotransferase system"/>
    <property type="evidence" value="ECO:0007669"/>
    <property type="project" value="InterPro"/>
</dbReference>
<feature type="transmembrane region" description="Helical" evidence="1">
    <location>
        <begin position="45"/>
        <end position="68"/>
    </location>
</feature>
<evidence type="ECO:0000256" key="1">
    <source>
        <dbReference type="SAM" id="Phobius"/>
    </source>
</evidence>
<dbReference type="Proteomes" id="UP000677218">
    <property type="component" value="Unassembled WGS sequence"/>
</dbReference>
<feature type="transmembrane region" description="Helical" evidence="1">
    <location>
        <begin position="80"/>
        <end position="98"/>
    </location>
</feature>